<comment type="similarity">
    <text evidence="2 9">Belongs to the cytochrome P450 family.</text>
</comment>
<sequence length="491" mass="56965">MMVDLVYVILPVLFFSLLTCARFLRDYFRTVCLAFRLKGPPALPILGNVLTVKDFPKMAELGTNASQLYGSLFRCWISLAPFIWVYEPNHLKIILGNSKSSKKNVFYSILHNFVGAGLITNNGHKWRKNRKHIQPYFHINILESYIDIFMENARKFTRDFDGNKKDPVNITSYINKCVLNTLHESILGVPVDEDSPYRKGEVMLTQRIAKPWLLLESIFNLTPFAKKEYHQKVSLHNYTRKVLERRKIEYDKSSLRCLLDMFIEIADNNKDFSDEDMINEGVTFMLAGQDSVGAAIAFTLFFLAKHPDVQRKVYEEIDNLRTGSMISVTQLNNMKYLEQVIKESLRLVPSVPVFSRVLTEDVKLDEHILGRGTNIFVSPFITHRLPHYFPDPLKFDPDRFSQENIERMHPYSFIPFSIGPRNCIGYKFALLEIKTIISVFLKQYRITLAEGRENYALSFRVTLRAAGGIWLNLHSRNDDRQTDLKRQSLEP</sequence>
<dbReference type="PRINTS" id="PR00463">
    <property type="entry name" value="EP450I"/>
</dbReference>
<evidence type="ECO:0008006" key="12">
    <source>
        <dbReference type="Google" id="ProtNLM"/>
    </source>
</evidence>
<proteinExistence type="inferred from homology"/>
<dbReference type="PANTHER" id="PTHR24291">
    <property type="entry name" value="CYTOCHROME P450 FAMILY 4"/>
    <property type="match status" value="1"/>
</dbReference>
<dbReference type="InterPro" id="IPR001128">
    <property type="entry name" value="Cyt_P450"/>
</dbReference>
<feature type="binding site" description="axial binding residue" evidence="8">
    <location>
        <position position="423"/>
    </location>
    <ligand>
        <name>heme</name>
        <dbReference type="ChEBI" id="CHEBI:30413"/>
    </ligand>
    <ligandPart>
        <name>Fe</name>
        <dbReference type="ChEBI" id="CHEBI:18248"/>
    </ligandPart>
</feature>
<dbReference type="PROSITE" id="PS00086">
    <property type="entry name" value="CYTOCHROME_P450"/>
    <property type="match status" value="1"/>
</dbReference>
<gene>
    <name evidence="10" type="ORF">ACAOBT_LOCUS3315</name>
</gene>
<keyword evidence="4 8" id="KW-0479">Metal-binding</keyword>
<dbReference type="GO" id="GO:0005506">
    <property type="term" value="F:iron ion binding"/>
    <property type="evidence" value="ECO:0007669"/>
    <property type="project" value="InterPro"/>
</dbReference>
<evidence type="ECO:0000256" key="1">
    <source>
        <dbReference type="ARBA" id="ARBA00001971"/>
    </source>
</evidence>
<dbReference type="Pfam" id="PF00067">
    <property type="entry name" value="p450"/>
    <property type="match status" value="1"/>
</dbReference>
<name>A0A9P0JT17_ACAOB</name>
<keyword evidence="5 9" id="KW-0560">Oxidoreductase</keyword>
<evidence type="ECO:0000313" key="11">
    <source>
        <dbReference type="Proteomes" id="UP001152888"/>
    </source>
</evidence>
<dbReference type="SUPFAM" id="SSF48264">
    <property type="entry name" value="Cytochrome P450"/>
    <property type="match status" value="1"/>
</dbReference>
<comment type="caution">
    <text evidence="10">The sequence shown here is derived from an EMBL/GenBank/DDBJ whole genome shotgun (WGS) entry which is preliminary data.</text>
</comment>
<dbReference type="OrthoDB" id="1470350at2759"/>
<evidence type="ECO:0000256" key="7">
    <source>
        <dbReference type="ARBA" id="ARBA00023033"/>
    </source>
</evidence>
<dbReference type="CDD" id="cd20628">
    <property type="entry name" value="CYP4"/>
    <property type="match status" value="1"/>
</dbReference>
<dbReference type="InterPro" id="IPR050196">
    <property type="entry name" value="Cytochrome_P450_Monoox"/>
</dbReference>
<dbReference type="GO" id="GO:0016705">
    <property type="term" value="F:oxidoreductase activity, acting on paired donors, with incorporation or reduction of molecular oxygen"/>
    <property type="evidence" value="ECO:0007669"/>
    <property type="project" value="InterPro"/>
</dbReference>
<keyword evidence="3 8" id="KW-0349">Heme</keyword>
<dbReference type="PRINTS" id="PR00385">
    <property type="entry name" value="P450"/>
</dbReference>
<keyword evidence="11" id="KW-1185">Reference proteome</keyword>
<evidence type="ECO:0000256" key="2">
    <source>
        <dbReference type="ARBA" id="ARBA00010617"/>
    </source>
</evidence>
<dbReference type="GO" id="GO:0020037">
    <property type="term" value="F:heme binding"/>
    <property type="evidence" value="ECO:0007669"/>
    <property type="project" value="InterPro"/>
</dbReference>
<evidence type="ECO:0000256" key="8">
    <source>
        <dbReference type="PIRSR" id="PIRSR602401-1"/>
    </source>
</evidence>
<accession>A0A9P0JT17</accession>
<evidence type="ECO:0000256" key="3">
    <source>
        <dbReference type="ARBA" id="ARBA00022617"/>
    </source>
</evidence>
<organism evidence="10 11">
    <name type="scientific">Acanthoscelides obtectus</name>
    <name type="common">Bean weevil</name>
    <name type="synonym">Bruchus obtectus</name>
    <dbReference type="NCBI Taxonomy" id="200917"/>
    <lineage>
        <taxon>Eukaryota</taxon>
        <taxon>Metazoa</taxon>
        <taxon>Ecdysozoa</taxon>
        <taxon>Arthropoda</taxon>
        <taxon>Hexapoda</taxon>
        <taxon>Insecta</taxon>
        <taxon>Pterygota</taxon>
        <taxon>Neoptera</taxon>
        <taxon>Endopterygota</taxon>
        <taxon>Coleoptera</taxon>
        <taxon>Polyphaga</taxon>
        <taxon>Cucujiformia</taxon>
        <taxon>Chrysomeloidea</taxon>
        <taxon>Chrysomelidae</taxon>
        <taxon>Bruchinae</taxon>
        <taxon>Bruchini</taxon>
        <taxon>Acanthoscelides</taxon>
    </lineage>
</organism>
<keyword evidence="7 9" id="KW-0503">Monooxygenase</keyword>
<evidence type="ECO:0000256" key="5">
    <source>
        <dbReference type="ARBA" id="ARBA00023002"/>
    </source>
</evidence>
<dbReference type="InterPro" id="IPR036396">
    <property type="entry name" value="Cyt_P450_sf"/>
</dbReference>
<dbReference type="Proteomes" id="UP001152888">
    <property type="component" value="Unassembled WGS sequence"/>
</dbReference>
<comment type="cofactor">
    <cofactor evidence="1 8">
        <name>heme</name>
        <dbReference type="ChEBI" id="CHEBI:30413"/>
    </cofactor>
</comment>
<dbReference type="AlphaFoldDB" id="A0A9P0JT17"/>
<dbReference type="GO" id="GO:0004497">
    <property type="term" value="F:monooxygenase activity"/>
    <property type="evidence" value="ECO:0007669"/>
    <property type="project" value="UniProtKB-KW"/>
</dbReference>
<reference evidence="10" key="1">
    <citation type="submission" date="2022-03" db="EMBL/GenBank/DDBJ databases">
        <authorList>
            <person name="Sayadi A."/>
        </authorList>
    </citation>
    <scope>NUCLEOTIDE SEQUENCE</scope>
</reference>
<dbReference type="PANTHER" id="PTHR24291:SF177">
    <property type="entry name" value="CYTOCHROME P450 4AA1-RELATED"/>
    <property type="match status" value="1"/>
</dbReference>
<evidence type="ECO:0000256" key="9">
    <source>
        <dbReference type="RuleBase" id="RU000461"/>
    </source>
</evidence>
<protein>
    <recommendedName>
        <fullName evidence="12">Cytochrome P450</fullName>
    </recommendedName>
</protein>
<evidence type="ECO:0000256" key="4">
    <source>
        <dbReference type="ARBA" id="ARBA00022723"/>
    </source>
</evidence>
<dbReference type="Gene3D" id="1.10.630.10">
    <property type="entry name" value="Cytochrome P450"/>
    <property type="match status" value="1"/>
</dbReference>
<dbReference type="InterPro" id="IPR002401">
    <property type="entry name" value="Cyt_P450_E_grp-I"/>
</dbReference>
<keyword evidence="6 8" id="KW-0408">Iron</keyword>
<dbReference type="EMBL" id="CAKOFQ010006683">
    <property type="protein sequence ID" value="CAH1959691.1"/>
    <property type="molecule type" value="Genomic_DNA"/>
</dbReference>
<evidence type="ECO:0000313" key="10">
    <source>
        <dbReference type="EMBL" id="CAH1959691.1"/>
    </source>
</evidence>
<evidence type="ECO:0000256" key="6">
    <source>
        <dbReference type="ARBA" id="ARBA00023004"/>
    </source>
</evidence>
<dbReference type="InterPro" id="IPR017972">
    <property type="entry name" value="Cyt_P450_CS"/>
</dbReference>